<comment type="caution">
    <text evidence="2">The sequence shown here is derived from an EMBL/GenBank/DDBJ whole genome shotgun (WGS) entry which is preliminary data.</text>
</comment>
<evidence type="ECO:0000313" key="3">
    <source>
        <dbReference type="Proteomes" id="UP000316852"/>
    </source>
</evidence>
<evidence type="ECO:0000313" key="2">
    <source>
        <dbReference type="EMBL" id="TMQ57305.1"/>
    </source>
</evidence>
<keyword evidence="1" id="KW-0472">Membrane</keyword>
<dbReference type="AlphaFoldDB" id="A0A538T109"/>
<proteinExistence type="predicted"/>
<sequence>MTRSGQPGQVPQCPGRYAPRVSASVALTLAIALCSALLVGCAKKDKIVGPGERFFLYPKLSSPFNVLAALETAYECRDSVEFKLLYDSLYVGRTFDQRDPGNPGQYTFNKADEVRHVVALARQLSITEIDLTYPPVLTRFTDQSDPAGWATIFLPSGLRLNITDGSTSYFIASDRETMEFKFIPTSPDSTSPTDTTWKIVRWSEVAN</sequence>
<dbReference type="Proteomes" id="UP000316852">
    <property type="component" value="Unassembled WGS sequence"/>
</dbReference>
<protein>
    <submittedName>
        <fullName evidence="2">Uncharacterized protein</fullName>
    </submittedName>
</protein>
<gene>
    <name evidence="2" type="ORF">E6K76_10680</name>
</gene>
<reference evidence="2 3" key="1">
    <citation type="journal article" date="2019" name="Nat. Microbiol.">
        <title>Mediterranean grassland soil C-N compound turnover is dependent on rainfall and depth, and is mediated by genomically divergent microorganisms.</title>
        <authorList>
            <person name="Diamond S."/>
            <person name="Andeer P.F."/>
            <person name="Li Z."/>
            <person name="Crits-Christoph A."/>
            <person name="Burstein D."/>
            <person name="Anantharaman K."/>
            <person name="Lane K.R."/>
            <person name="Thomas B.C."/>
            <person name="Pan C."/>
            <person name="Northen T.R."/>
            <person name="Banfield J.F."/>
        </authorList>
    </citation>
    <scope>NUCLEOTIDE SEQUENCE [LARGE SCALE GENOMIC DNA]</scope>
    <source>
        <strain evidence="2">WS_6</strain>
    </source>
</reference>
<dbReference type="EMBL" id="VBOW01000066">
    <property type="protein sequence ID" value="TMQ57305.1"/>
    <property type="molecule type" value="Genomic_DNA"/>
</dbReference>
<evidence type="ECO:0000256" key="1">
    <source>
        <dbReference type="SAM" id="Phobius"/>
    </source>
</evidence>
<keyword evidence="1" id="KW-1133">Transmembrane helix</keyword>
<accession>A0A538T109</accession>
<organism evidence="2 3">
    <name type="scientific">Eiseniibacteriota bacterium</name>
    <dbReference type="NCBI Taxonomy" id="2212470"/>
    <lineage>
        <taxon>Bacteria</taxon>
        <taxon>Candidatus Eiseniibacteriota</taxon>
    </lineage>
</organism>
<keyword evidence="1" id="KW-0812">Transmembrane</keyword>
<name>A0A538T109_UNCEI</name>
<feature type="transmembrane region" description="Helical" evidence="1">
    <location>
        <begin position="21"/>
        <end position="40"/>
    </location>
</feature>